<dbReference type="Pfam" id="PF07865">
    <property type="entry name" value="DUF1652"/>
    <property type="match status" value="1"/>
</dbReference>
<accession>A0A7Y7XHY5</accession>
<dbReference type="InterPro" id="IPR012448">
    <property type="entry name" value="DUF1652"/>
</dbReference>
<protein>
    <submittedName>
        <fullName evidence="1">DUF1652 domain-containing protein</fullName>
    </submittedName>
</protein>
<dbReference type="Proteomes" id="UP000539985">
    <property type="component" value="Unassembled WGS sequence"/>
</dbReference>
<dbReference type="RefSeq" id="WP_177105615.1">
    <property type="nucleotide sequence ID" value="NZ_JACAOS010000018.1"/>
</dbReference>
<dbReference type="EMBL" id="JACAQB010000028">
    <property type="protein sequence ID" value="NWC00230.1"/>
    <property type="molecule type" value="Genomic_DNA"/>
</dbReference>
<dbReference type="AlphaFoldDB" id="A0A7Y7XHY5"/>
<comment type="caution">
    <text evidence="1">The sequence shown here is derived from an EMBL/GenBank/DDBJ whole genome shotgun (WGS) entry which is preliminary data.</text>
</comment>
<organism evidence="1 2">
    <name type="scientific">Pseudomonas gingeri</name>
    <dbReference type="NCBI Taxonomy" id="117681"/>
    <lineage>
        <taxon>Bacteria</taxon>
        <taxon>Pseudomonadati</taxon>
        <taxon>Pseudomonadota</taxon>
        <taxon>Gammaproteobacteria</taxon>
        <taxon>Pseudomonadales</taxon>
        <taxon>Pseudomonadaceae</taxon>
        <taxon>Pseudomonas</taxon>
    </lineage>
</organism>
<reference evidence="1 2" key="1">
    <citation type="submission" date="2020-04" db="EMBL/GenBank/DDBJ databases">
        <title>Molecular characterization of pseudomonads from Agaricus bisporus reveal novel blotch 2 pathogens in Western Europe.</title>
        <authorList>
            <person name="Taparia T."/>
            <person name="Krijger M."/>
            <person name="Haynes E."/>
            <person name="Elpinstone J.G."/>
            <person name="Noble R."/>
            <person name="Van Der Wolf J."/>
        </authorList>
    </citation>
    <scope>NUCLEOTIDE SEQUENCE [LARGE SCALE GENOMIC DNA]</scope>
    <source>
        <strain evidence="1 2">H7001</strain>
    </source>
</reference>
<evidence type="ECO:0000313" key="2">
    <source>
        <dbReference type="Proteomes" id="UP000539985"/>
    </source>
</evidence>
<name>A0A7Y7XHY5_9PSED</name>
<gene>
    <name evidence="1" type="ORF">HX882_30585</name>
</gene>
<sequence>MISILELRNIIELGFLPLRCQCTVSHDSSLTVKVFDSDSGRVDLLVTGISTVRLTSARAISNLVGELRSELQANQQALFIGVGRGQVAGQMPAKRV</sequence>
<evidence type="ECO:0000313" key="1">
    <source>
        <dbReference type="EMBL" id="NWC00230.1"/>
    </source>
</evidence>
<proteinExistence type="predicted"/>